<reference evidence="1 2" key="1">
    <citation type="submission" date="2018-06" db="EMBL/GenBank/DDBJ databases">
        <title>Complete genome sequnece of Lactobacillus amylovorus PMRA3.</title>
        <authorList>
            <person name="Nam Y.-D."/>
            <person name="Chung W.-H."/>
            <person name="Park Y.S."/>
            <person name="Kang J."/>
        </authorList>
    </citation>
    <scope>NUCLEOTIDE SEQUENCE [LARGE SCALE GENOMIC DNA]</scope>
    <source>
        <strain evidence="1 2">PMRA3</strain>
    </source>
</reference>
<accession>A0A5B8ECL0</accession>
<dbReference type="Proteomes" id="UP000312326">
    <property type="component" value="Chromosome"/>
</dbReference>
<evidence type="ECO:0000313" key="2">
    <source>
        <dbReference type="Proteomes" id="UP000312326"/>
    </source>
</evidence>
<proteinExistence type="predicted"/>
<organism evidence="1 2">
    <name type="scientific">Lactobacillus amylovorus</name>
    <dbReference type="NCBI Taxonomy" id="1604"/>
    <lineage>
        <taxon>Bacteria</taxon>
        <taxon>Bacillati</taxon>
        <taxon>Bacillota</taxon>
        <taxon>Bacilli</taxon>
        <taxon>Lactobacillales</taxon>
        <taxon>Lactobacillaceae</taxon>
        <taxon>Lactobacillus</taxon>
    </lineage>
</organism>
<dbReference type="EMBL" id="CP029754">
    <property type="protein sequence ID" value="QDD70188.1"/>
    <property type="molecule type" value="Genomic_DNA"/>
</dbReference>
<name>A0A5B8ECL0_LACAM</name>
<evidence type="ECO:0000313" key="1">
    <source>
        <dbReference type="EMBL" id="QDD70188.1"/>
    </source>
</evidence>
<protein>
    <submittedName>
        <fullName evidence="1">Uncharacterized protein</fullName>
    </submittedName>
</protein>
<dbReference type="AlphaFoldDB" id="A0A5B8ECL0"/>
<sequence>MSDSAITEAQQKQAEIKFELTRVDKTASNNREKIMALQERNKDQQKYNADFAKAIRRVGKK</sequence>
<dbReference type="RefSeq" id="WP_139962219.1">
    <property type="nucleotide sequence ID" value="NZ_CP029754.1"/>
</dbReference>
<gene>
    <name evidence="1" type="ORF">DM298_04325</name>
</gene>